<dbReference type="KEGG" id="vos:KNV97_09840"/>
<dbReference type="RefSeq" id="WP_218562993.1">
    <property type="nucleotide sequence ID" value="NZ_CP076643.1"/>
</dbReference>
<gene>
    <name evidence="1" type="ORF">KNV97_09840</name>
</gene>
<name>A0A975YPI0_9VIBR</name>
<dbReference type="AlphaFoldDB" id="A0A975YPI0"/>
<organism evidence="1 2">
    <name type="scientific">Vibrio ostreae</name>
    <dbReference type="NCBI Taxonomy" id="2841925"/>
    <lineage>
        <taxon>Bacteria</taxon>
        <taxon>Pseudomonadati</taxon>
        <taxon>Pseudomonadota</taxon>
        <taxon>Gammaproteobacteria</taxon>
        <taxon>Vibrionales</taxon>
        <taxon>Vibrionaceae</taxon>
        <taxon>Vibrio</taxon>
    </lineage>
</organism>
<dbReference type="Proteomes" id="UP000694232">
    <property type="component" value="Chromosome 1"/>
</dbReference>
<proteinExistence type="predicted"/>
<reference evidence="1" key="1">
    <citation type="submission" date="2021-06" db="EMBL/GenBank/DDBJ databases">
        <title>Vibrio nov. sp., novel gut bacterium isolated from Yellow Sea oyster.</title>
        <authorList>
            <person name="Muhammad N."/>
            <person name="Nguyen T.H."/>
            <person name="Lee Y.-J."/>
            <person name="Ko J."/>
            <person name="Kim S.-G."/>
        </authorList>
    </citation>
    <scope>NUCLEOTIDE SEQUENCE</scope>
    <source>
        <strain evidence="1">OG9-811</strain>
    </source>
</reference>
<dbReference type="EMBL" id="CP076643">
    <property type="protein sequence ID" value="QXO18540.1"/>
    <property type="molecule type" value="Genomic_DNA"/>
</dbReference>
<evidence type="ECO:0000313" key="2">
    <source>
        <dbReference type="Proteomes" id="UP000694232"/>
    </source>
</evidence>
<accession>A0A975YPI0</accession>
<evidence type="ECO:0000313" key="1">
    <source>
        <dbReference type="EMBL" id="QXO18540.1"/>
    </source>
</evidence>
<sequence>MHGLMNNTKWRELLSMLSKNQVYIQLKLVGDDDFPIDTEQSNLVIRALGPSSFIFVRKELEYKQISQLKIIVNQLPKSHSQVEKSYFTSLISQIKRITINELLVVENGLILNAYD</sequence>
<keyword evidence="2" id="KW-1185">Reference proteome</keyword>
<protein>
    <submittedName>
        <fullName evidence="1">Uncharacterized protein</fullName>
    </submittedName>
</protein>